<proteinExistence type="predicted"/>
<organism evidence="1 2">
    <name type="scientific">Rangifer tarandus platyrhynchus</name>
    <name type="common">Svalbard reindeer</name>
    <dbReference type="NCBI Taxonomy" id="3082113"/>
    <lineage>
        <taxon>Eukaryota</taxon>
        <taxon>Metazoa</taxon>
        <taxon>Chordata</taxon>
        <taxon>Craniata</taxon>
        <taxon>Vertebrata</taxon>
        <taxon>Euteleostomi</taxon>
        <taxon>Mammalia</taxon>
        <taxon>Eutheria</taxon>
        <taxon>Laurasiatheria</taxon>
        <taxon>Artiodactyla</taxon>
        <taxon>Ruminantia</taxon>
        <taxon>Pecora</taxon>
        <taxon>Cervidae</taxon>
        <taxon>Odocoileinae</taxon>
        <taxon>Rangifer</taxon>
    </lineage>
</organism>
<gene>
    <name evidence="1" type="ORF">MRATA1EN22A_LOCUS3105</name>
</gene>
<dbReference type="EMBL" id="OX596095">
    <property type="protein sequence ID" value="CAM9480679.1"/>
    <property type="molecule type" value="Genomic_DNA"/>
</dbReference>
<dbReference type="Proteomes" id="UP001162501">
    <property type="component" value="Chromosome 11"/>
</dbReference>
<reference evidence="1" key="1">
    <citation type="submission" date="2023-05" db="EMBL/GenBank/DDBJ databases">
        <authorList>
            <consortium name="ELIXIR-Norway"/>
        </authorList>
    </citation>
    <scope>NUCLEOTIDE SEQUENCE</scope>
</reference>
<name>A0AC59Y982_RANTA</name>
<sequence length="151" mass="15773">MSAPCMPNSGPGEDPGYGQPCVPDIALGECPVCAVSYWVSTCHVPGLMLGEGLISDKPSTKGSGACQTLCLLSSQDVSSPHWLSTCHMPGPGLGEHPLCARLCDGCCRQEASKHLSQTAEQVRVGQPQAASGALKPSRMTLMLQHLEPYPG</sequence>
<evidence type="ECO:0000313" key="2">
    <source>
        <dbReference type="Proteomes" id="UP001162501"/>
    </source>
</evidence>
<protein>
    <submittedName>
        <fullName evidence="1">Uncharacterized protein</fullName>
    </submittedName>
</protein>
<reference evidence="1" key="2">
    <citation type="submission" date="2025-03" db="EMBL/GenBank/DDBJ databases">
        <authorList>
            <consortium name="ELIXIR-Norway"/>
            <consortium name="Elixir Norway"/>
        </authorList>
    </citation>
    <scope>NUCLEOTIDE SEQUENCE</scope>
</reference>
<evidence type="ECO:0000313" key="1">
    <source>
        <dbReference type="EMBL" id="CAM9480679.1"/>
    </source>
</evidence>
<accession>A0AC59Y982</accession>